<gene>
    <name evidence="1" type="ORF">GCM10011322_16580</name>
</gene>
<organism evidence="1 2">
    <name type="scientific">Salinarimonas ramus</name>
    <dbReference type="NCBI Taxonomy" id="690164"/>
    <lineage>
        <taxon>Bacteria</taxon>
        <taxon>Pseudomonadati</taxon>
        <taxon>Pseudomonadota</taxon>
        <taxon>Alphaproteobacteria</taxon>
        <taxon>Hyphomicrobiales</taxon>
        <taxon>Salinarimonadaceae</taxon>
        <taxon>Salinarimonas</taxon>
    </lineage>
</organism>
<name>A0A917Q657_9HYPH</name>
<evidence type="ECO:0000313" key="1">
    <source>
        <dbReference type="EMBL" id="GGK30699.1"/>
    </source>
</evidence>
<dbReference type="EMBL" id="BMMF01000004">
    <property type="protein sequence ID" value="GGK30699.1"/>
    <property type="molecule type" value="Genomic_DNA"/>
</dbReference>
<evidence type="ECO:0000313" key="2">
    <source>
        <dbReference type="Proteomes" id="UP000600449"/>
    </source>
</evidence>
<reference evidence="1 2" key="1">
    <citation type="journal article" date="2014" name="Int. J. Syst. Evol. Microbiol.">
        <title>Complete genome sequence of Corynebacterium casei LMG S-19264T (=DSM 44701T), isolated from a smear-ripened cheese.</title>
        <authorList>
            <consortium name="US DOE Joint Genome Institute (JGI-PGF)"/>
            <person name="Walter F."/>
            <person name="Albersmeier A."/>
            <person name="Kalinowski J."/>
            <person name="Ruckert C."/>
        </authorList>
    </citation>
    <scope>NUCLEOTIDE SEQUENCE [LARGE SCALE GENOMIC DNA]</scope>
    <source>
        <strain evidence="1 2">CGMCC 1.9161</strain>
    </source>
</reference>
<protein>
    <submittedName>
        <fullName evidence="1">Uncharacterized protein</fullName>
    </submittedName>
</protein>
<accession>A0A917Q657</accession>
<comment type="caution">
    <text evidence="1">The sequence shown here is derived from an EMBL/GenBank/DDBJ whole genome shotgun (WGS) entry which is preliminary data.</text>
</comment>
<keyword evidence="2" id="KW-1185">Reference proteome</keyword>
<proteinExistence type="predicted"/>
<dbReference type="AlphaFoldDB" id="A0A917Q657"/>
<dbReference type="Proteomes" id="UP000600449">
    <property type="component" value="Unassembled WGS sequence"/>
</dbReference>
<sequence>MVLLGELAEGLLDIGLARLAGHAEDVVGIAHRSYLVGSSSGGSAAARSAPLPSKDMGEVLRARNYPTGITREAGA</sequence>